<proteinExistence type="predicted"/>
<protein>
    <submittedName>
        <fullName evidence="2">Uncharacterized protein</fullName>
    </submittedName>
</protein>
<evidence type="ECO:0000256" key="1">
    <source>
        <dbReference type="SAM" id="Phobius"/>
    </source>
</evidence>
<sequence length="173" mass="18800">MAEAPSDLPHAMRRMEADLPFQHRSWQVERLSWAMLLVLVAAGLLGIFGGSGPLVAATALTPDEAIRLRYERVQRLLLRTTLLVELPRARPDGQLELRLGPEMLEGWEIHGTMPSAVVSRSGSDGVTLVFETAPAGAGTTIRLMVEPRRVGVRRLSVAAGDGPPSRPAVLIWP</sequence>
<dbReference type="Proteomes" id="UP000600101">
    <property type="component" value="Unassembled WGS sequence"/>
</dbReference>
<keyword evidence="1" id="KW-0812">Transmembrane</keyword>
<dbReference type="EMBL" id="JACOMF010000064">
    <property type="protein sequence ID" value="MBC4018583.1"/>
    <property type="molecule type" value="Genomic_DNA"/>
</dbReference>
<comment type="caution">
    <text evidence="2">The sequence shown here is derived from an EMBL/GenBank/DDBJ whole genome shotgun (WGS) entry which is preliminary data.</text>
</comment>
<evidence type="ECO:0000313" key="3">
    <source>
        <dbReference type="Proteomes" id="UP000600101"/>
    </source>
</evidence>
<accession>A0A9X0UG55</accession>
<feature type="transmembrane region" description="Helical" evidence="1">
    <location>
        <begin position="33"/>
        <end position="60"/>
    </location>
</feature>
<keyword evidence="3" id="KW-1185">Reference proteome</keyword>
<evidence type="ECO:0000313" key="2">
    <source>
        <dbReference type="EMBL" id="MBC4018583.1"/>
    </source>
</evidence>
<dbReference type="RefSeq" id="WP_186773333.1">
    <property type="nucleotide sequence ID" value="NZ_JACOMF010000064.1"/>
</dbReference>
<keyword evidence="1" id="KW-1133">Transmembrane helix</keyword>
<reference evidence="2" key="1">
    <citation type="submission" date="2020-08" db="EMBL/GenBank/DDBJ databases">
        <authorList>
            <person name="Hu Y."/>
            <person name="Nguyen S.V."/>
            <person name="Li F."/>
            <person name="Fanning S."/>
        </authorList>
    </citation>
    <scope>NUCLEOTIDE SEQUENCE</scope>
    <source>
        <strain evidence="2">SYSU D8009</strain>
    </source>
</reference>
<gene>
    <name evidence="2" type="ORF">H7965_25285</name>
</gene>
<dbReference type="AlphaFoldDB" id="A0A9X0UG55"/>
<organism evidence="2 3">
    <name type="scientific">Siccirubricoccus deserti</name>
    <dbReference type="NCBI Taxonomy" id="2013562"/>
    <lineage>
        <taxon>Bacteria</taxon>
        <taxon>Pseudomonadati</taxon>
        <taxon>Pseudomonadota</taxon>
        <taxon>Alphaproteobacteria</taxon>
        <taxon>Acetobacterales</taxon>
        <taxon>Roseomonadaceae</taxon>
        <taxon>Siccirubricoccus</taxon>
    </lineage>
</organism>
<keyword evidence="1" id="KW-0472">Membrane</keyword>
<name>A0A9X0UG55_9PROT</name>